<dbReference type="Pfam" id="PF19112">
    <property type="entry name" value="VanA_C"/>
    <property type="match status" value="1"/>
</dbReference>
<keyword evidence="1" id="KW-0001">2Fe-2S</keyword>
<dbReference type="InterPro" id="IPR036922">
    <property type="entry name" value="Rieske_2Fe-2S_sf"/>
</dbReference>
<keyword evidence="7" id="KW-1185">Reference proteome</keyword>
<dbReference type="Proteomes" id="UP000829401">
    <property type="component" value="Chromosome"/>
</dbReference>
<dbReference type="CDD" id="cd03469">
    <property type="entry name" value="Rieske_RO_Alpha_N"/>
    <property type="match status" value="1"/>
</dbReference>
<evidence type="ECO:0000256" key="3">
    <source>
        <dbReference type="ARBA" id="ARBA00023002"/>
    </source>
</evidence>
<gene>
    <name evidence="6" type="ORF">K1I37_05295</name>
</gene>
<dbReference type="RefSeq" id="WP_021296921.1">
    <property type="nucleotide sequence ID" value="NZ_AURB01000140.1"/>
</dbReference>
<dbReference type="Pfam" id="PF00355">
    <property type="entry name" value="Rieske"/>
    <property type="match status" value="1"/>
</dbReference>
<keyword evidence="4" id="KW-0408">Iron</keyword>
<protein>
    <submittedName>
        <fullName evidence="6">Aromatic ring-hydroxylating dioxygenase subunit alpha</fullName>
    </submittedName>
</protein>
<dbReference type="GO" id="GO:0046872">
    <property type="term" value="F:metal ion binding"/>
    <property type="evidence" value="ECO:0007669"/>
    <property type="project" value="UniProtKB-KW"/>
</dbReference>
<dbReference type="GO" id="GO:0016705">
    <property type="term" value="F:oxidoreductase activity, acting on paired donors, with incorporation or reduction of molecular oxygen"/>
    <property type="evidence" value="ECO:0007669"/>
    <property type="project" value="UniProtKB-ARBA"/>
</dbReference>
<dbReference type="InterPro" id="IPR017941">
    <property type="entry name" value="Rieske_2Fe-2S"/>
</dbReference>
<keyword evidence="6" id="KW-0223">Dioxygenase</keyword>
<dbReference type="PANTHER" id="PTHR21266">
    <property type="entry name" value="IRON-SULFUR DOMAIN CONTAINING PROTEIN"/>
    <property type="match status" value="1"/>
</dbReference>
<evidence type="ECO:0000256" key="2">
    <source>
        <dbReference type="ARBA" id="ARBA00022723"/>
    </source>
</evidence>
<dbReference type="InterPro" id="IPR050584">
    <property type="entry name" value="Cholesterol_7-desaturase"/>
</dbReference>
<dbReference type="InterPro" id="IPR044043">
    <property type="entry name" value="VanA_C_cat"/>
</dbReference>
<dbReference type="EMBL" id="CP080467">
    <property type="protein sequence ID" value="UNO49919.1"/>
    <property type="molecule type" value="Genomic_DNA"/>
</dbReference>
<name>T0BWI9_ALIAG</name>
<dbReference type="SUPFAM" id="SSF50022">
    <property type="entry name" value="ISP domain"/>
    <property type="match status" value="1"/>
</dbReference>
<accession>A0A9E6ZQA9</accession>
<evidence type="ECO:0000256" key="1">
    <source>
        <dbReference type="ARBA" id="ARBA00022714"/>
    </source>
</evidence>
<keyword evidence="2" id="KW-0479">Metal-binding</keyword>
<evidence type="ECO:0000313" key="6">
    <source>
        <dbReference type="EMBL" id="UNO49919.1"/>
    </source>
</evidence>
<keyword evidence="3" id="KW-0560">Oxidoreductase</keyword>
<keyword evidence="5" id="KW-0411">Iron-sulfur</keyword>
<evidence type="ECO:0000313" key="7">
    <source>
        <dbReference type="Proteomes" id="UP000829401"/>
    </source>
</evidence>
<accession>T0BWI9</accession>
<dbReference type="SUPFAM" id="SSF55961">
    <property type="entry name" value="Bet v1-like"/>
    <property type="match status" value="1"/>
</dbReference>
<dbReference type="PROSITE" id="PS51296">
    <property type="entry name" value="RIESKE"/>
    <property type="match status" value="1"/>
</dbReference>
<dbReference type="STRING" id="1356854.N007_09305"/>
<reference evidence="7" key="1">
    <citation type="journal article" date="2022" name="G3 (Bethesda)">
        <title>Unveiling the complete genome sequence of Alicyclobacillus acidoterrestris DSM 3922T, a taint-producing strain.</title>
        <authorList>
            <person name="Leonardo I.C."/>
            <person name="Barreto Crespo M.T."/>
            <person name="Gaspar F.B."/>
        </authorList>
    </citation>
    <scope>NUCLEOTIDE SEQUENCE [LARGE SCALE GENOMIC DNA]</scope>
    <source>
        <strain evidence="7">DSM 3922</strain>
    </source>
</reference>
<dbReference type="eggNOG" id="COG4638">
    <property type="taxonomic scope" value="Bacteria"/>
</dbReference>
<dbReference type="OrthoDB" id="9800776at2"/>
<dbReference type="GO" id="GO:0004497">
    <property type="term" value="F:monooxygenase activity"/>
    <property type="evidence" value="ECO:0007669"/>
    <property type="project" value="UniProtKB-ARBA"/>
</dbReference>
<evidence type="ECO:0000256" key="5">
    <source>
        <dbReference type="ARBA" id="ARBA00023014"/>
    </source>
</evidence>
<dbReference type="Gene3D" id="2.102.10.10">
    <property type="entry name" value="Rieske [2Fe-2S] iron-sulphur domain"/>
    <property type="match status" value="1"/>
</dbReference>
<proteinExistence type="predicted"/>
<dbReference type="PANTHER" id="PTHR21266:SF60">
    <property type="entry name" value="3-KETOSTEROID-9-ALPHA-MONOOXYGENASE, OXYGENASE COMPONENT"/>
    <property type="match status" value="1"/>
</dbReference>
<dbReference type="GO" id="GO:0051537">
    <property type="term" value="F:2 iron, 2 sulfur cluster binding"/>
    <property type="evidence" value="ECO:0007669"/>
    <property type="project" value="UniProtKB-KW"/>
</dbReference>
<dbReference type="KEGG" id="aaco:K1I37_05295"/>
<dbReference type="Gene3D" id="3.90.380.10">
    <property type="entry name" value="Naphthalene 1,2-dioxygenase Alpha Subunit, Chain A, domain 1"/>
    <property type="match status" value="1"/>
</dbReference>
<sequence>MLHDVWYAACQAADVTTDPRMVTILDHPYVLYRSHANQLVAVDGYCPHRGCDLSIGHVDNGELVCPFHGWRFDKTGQCTRIPANRADTPIPKRFRLTTYPVLECSGMVWIYTGNQDINSSELPTARSFATFPELTDENWRGVPFQQTWKAHFTRVVESVIDVSHLPFVHPEVTGTDVDPTVDGPEYHVRENVIVIHPTPFAPSHPMEPVHPEQTSTAKSEIELRFPNQWIIRTPFGDHGMMCTFLTFTPINDHVTQIFGLALRNFDHDAPWLDDFHIDHTIRVMEEDQRIIESIRPKIAPFALRDECHVASDVPTIRYRVMLANALEQQSTRRSSSTQITCRGID</sequence>
<organism evidence="6 7">
    <name type="scientific">Alicyclobacillus acidoterrestris (strain ATCC 49025 / DSM 3922 / CIP 106132 / NCIMB 13137 / GD3B)</name>
    <dbReference type="NCBI Taxonomy" id="1356854"/>
    <lineage>
        <taxon>Bacteria</taxon>
        <taxon>Bacillati</taxon>
        <taxon>Bacillota</taxon>
        <taxon>Bacilli</taxon>
        <taxon>Bacillales</taxon>
        <taxon>Alicyclobacillaceae</taxon>
        <taxon>Alicyclobacillus</taxon>
    </lineage>
</organism>
<dbReference type="GO" id="GO:0051213">
    <property type="term" value="F:dioxygenase activity"/>
    <property type="evidence" value="ECO:0007669"/>
    <property type="project" value="UniProtKB-KW"/>
</dbReference>
<evidence type="ECO:0000256" key="4">
    <source>
        <dbReference type="ARBA" id="ARBA00023004"/>
    </source>
</evidence>
<dbReference type="AlphaFoldDB" id="T0BWI9"/>